<proteinExistence type="predicted"/>
<reference evidence="2" key="1">
    <citation type="journal article" date="2023" name="Front. Plant Sci.">
        <title>Chromosomal-level genome assembly of Melastoma candidum provides insights into trichome evolution.</title>
        <authorList>
            <person name="Zhong Y."/>
            <person name="Wu W."/>
            <person name="Sun C."/>
            <person name="Zou P."/>
            <person name="Liu Y."/>
            <person name="Dai S."/>
            <person name="Zhou R."/>
        </authorList>
    </citation>
    <scope>NUCLEOTIDE SEQUENCE [LARGE SCALE GENOMIC DNA]</scope>
</reference>
<dbReference type="Proteomes" id="UP001057402">
    <property type="component" value="Chromosome 1"/>
</dbReference>
<sequence>MAPAPVNLNNARVVNQVLAVILQNRPFDASLASSTKSAHGWSTHLVSDVLRSIPLFLFQSPRSVGRQNSFRHRTPLKQRNLKKERRKAVENVLILGPAAHRDRQRVALGVCKALEFYYWVESSFGFRHCELTCREMACVLARGNGLSELWAFLWDMSQRRGDDDARIVSVVTVTCLIKVLGEEGLVNEAVRCFYRMKQLGCKPDVYAYNAVILALCRVGMFDKARFLLNQMELPGFRCPADTYTYTIMISSYCKYGMQTGCRKAIRRRIWEANHLFRIMLFKGFSPDVVTYNSLIDGCCKTNRIERTMELYNDMIQRGCAPNRVTYDSIIRYFSVANEVDKAIEMLRRMESLNHGVPTSSSYTPIIHSLCEAGRVEDARDFLVEMVQRGSIPREYTYKLVCDVIAASDENIFLDGSLHSQIQSGINNRCCG</sequence>
<name>A0ACB9SF03_9MYRT</name>
<evidence type="ECO:0000313" key="1">
    <source>
        <dbReference type="EMBL" id="KAI4389759.1"/>
    </source>
</evidence>
<dbReference type="EMBL" id="CM042880">
    <property type="protein sequence ID" value="KAI4389759.1"/>
    <property type="molecule type" value="Genomic_DNA"/>
</dbReference>
<organism evidence="1 2">
    <name type="scientific">Melastoma candidum</name>
    <dbReference type="NCBI Taxonomy" id="119954"/>
    <lineage>
        <taxon>Eukaryota</taxon>
        <taxon>Viridiplantae</taxon>
        <taxon>Streptophyta</taxon>
        <taxon>Embryophyta</taxon>
        <taxon>Tracheophyta</taxon>
        <taxon>Spermatophyta</taxon>
        <taxon>Magnoliopsida</taxon>
        <taxon>eudicotyledons</taxon>
        <taxon>Gunneridae</taxon>
        <taxon>Pentapetalae</taxon>
        <taxon>rosids</taxon>
        <taxon>malvids</taxon>
        <taxon>Myrtales</taxon>
        <taxon>Melastomataceae</taxon>
        <taxon>Melastomatoideae</taxon>
        <taxon>Melastomateae</taxon>
        <taxon>Melastoma</taxon>
    </lineage>
</organism>
<keyword evidence="2" id="KW-1185">Reference proteome</keyword>
<protein>
    <submittedName>
        <fullName evidence="1">Uncharacterized protein</fullName>
    </submittedName>
</protein>
<evidence type="ECO:0000313" key="2">
    <source>
        <dbReference type="Proteomes" id="UP001057402"/>
    </source>
</evidence>
<accession>A0ACB9SF03</accession>
<gene>
    <name evidence="1" type="ORF">MLD38_001951</name>
</gene>
<comment type="caution">
    <text evidence="1">The sequence shown here is derived from an EMBL/GenBank/DDBJ whole genome shotgun (WGS) entry which is preliminary data.</text>
</comment>